<dbReference type="AlphaFoldDB" id="A0A2H1WHM3"/>
<organism evidence="1">
    <name type="scientific">Spodoptera frugiperda</name>
    <name type="common">Fall armyworm</name>
    <dbReference type="NCBI Taxonomy" id="7108"/>
    <lineage>
        <taxon>Eukaryota</taxon>
        <taxon>Metazoa</taxon>
        <taxon>Ecdysozoa</taxon>
        <taxon>Arthropoda</taxon>
        <taxon>Hexapoda</taxon>
        <taxon>Insecta</taxon>
        <taxon>Pterygota</taxon>
        <taxon>Neoptera</taxon>
        <taxon>Endopterygota</taxon>
        <taxon>Lepidoptera</taxon>
        <taxon>Glossata</taxon>
        <taxon>Ditrysia</taxon>
        <taxon>Noctuoidea</taxon>
        <taxon>Noctuidae</taxon>
        <taxon>Amphipyrinae</taxon>
        <taxon>Spodoptera</taxon>
    </lineage>
</organism>
<accession>A0A2H1WHM3</accession>
<protein>
    <submittedName>
        <fullName evidence="1">SFRICE_015082</fullName>
    </submittedName>
</protein>
<evidence type="ECO:0000313" key="1">
    <source>
        <dbReference type="EMBL" id="SOQ52571.1"/>
    </source>
</evidence>
<sequence>MISTFQYNKNNHAFIYNFLKITSESFNGYLTQTLAIVFGTKSSLRNSLISRFFMEYAGYRADGSPDGKQSPPPMDT</sequence>
<proteinExistence type="predicted"/>
<dbReference type="EMBL" id="ODYU01008723">
    <property type="protein sequence ID" value="SOQ52571.1"/>
    <property type="molecule type" value="Genomic_DNA"/>
</dbReference>
<reference evidence="1" key="1">
    <citation type="submission" date="2016-07" db="EMBL/GenBank/DDBJ databases">
        <authorList>
            <person name="Bretaudeau A."/>
        </authorList>
    </citation>
    <scope>NUCLEOTIDE SEQUENCE</scope>
    <source>
        <strain evidence="1">Rice</strain>
        <tissue evidence="1">Whole body</tissue>
    </source>
</reference>
<gene>
    <name evidence="1" type="ORF">SFRICE_015082</name>
</gene>
<name>A0A2H1WHM3_SPOFR</name>